<dbReference type="AlphaFoldDB" id="A0A6B0TBH4"/>
<protein>
    <submittedName>
        <fullName evidence="1">Uncharacterized protein</fullName>
    </submittedName>
</protein>
<proteinExistence type="predicted"/>
<comment type="caution">
    <text evidence="1">The sequence shown here is derived from an EMBL/GenBank/DDBJ whole genome shotgun (WGS) entry which is preliminary data.</text>
</comment>
<name>A0A6B0TBH4_9EURY</name>
<accession>A0A6B0TBH4</accession>
<dbReference type="Proteomes" id="UP000466535">
    <property type="component" value="Unassembled WGS sequence"/>
</dbReference>
<dbReference type="EMBL" id="WUUT01000004">
    <property type="protein sequence ID" value="MXR52260.1"/>
    <property type="molecule type" value="Genomic_DNA"/>
</dbReference>
<gene>
    <name evidence="1" type="ORF">GRX03_11680</name>
</gene>
<keyword evidence="2" id="KW-1185">Reference proteome</keyword>
<evidence type="ECO:0000313" key="2">
    <source>
        <dbReference type="Proteomes" id="UP000466535"/>
    </source>
</evidence>
<sequence>MGERAVVARHRRLDRYDLSRTQWANTVRICAVAKRGECPTTRASSEWKRCGRIRWEALVDGLDYLSLDLCVRCDETAVRLYLPVWLGIPAGDADEIGTACGLLLRVGSVSGLVQLRGQIRGCKERLGREIESGSLETAEARRILCTEFATRIRYVSASARRRQLRG</sequence>
<reference evidence="1 2" key="1">
    <citation type="submission" date="2019-12" db="EMBL/GenBank/DDBJ databases">
        <title>Isolation and characterization of three novel carbon monoxide-oxidizing members of Halobacteria from salione crusts and soils.</title>
        <authorList>
            <person name="Myers M.R."/>
            <person name="King G.M."/>
        </authorList>
    </citation>
    <scope>NUCLEOTIDE SEQUENCE [LARGE SCALE GENOMIC DNA]</scope>
    <source>
        <strain evidence="1 2">WSH3</strain>
    </source>
</reference>
<evidence type="ECO:0000313" key="1">
    <source>
        <dbReference type="EMBL" id="MXR52260.1"/>
    </source>
</evidence>
<organism evidence="1 2">
    <name type="scientific">Halovenus carboxidivorans</name>
    <dbReference type="NCBI Taxonomy" id="2692199"/>
    <lineage>
        <taxon>Archaea</taxon>
        <taxon>Methanobacteriati</taxon>
        <taxon>Methanobacteriota</taxon>
        <taxon>Stenosarchaea group</taxon>
        <taxon>Halobacteria</taxon>
        <taxon>Halobacteriales</taxon>
        <taxon>Haloarculaceae</taxon>
        <taxon>Halovenus</taxon>
    </lineage>
</organism>
<dbReference type="RefSeq" id="WP_159764384.1">
    <property type="nucleotide sequence ID" value="NZ_WUUT01000004.1"/>
</dbReference>